<dbReference type="GO" id="GO:0042910">
    <property type="term" value="F:xenobiotic transmembrane transporter activity"/>
    <property type="evidence" value="ECO:0007669"/>
    <property type="project" value="InterPro"/>
</dbReference>
<gene>
    <name evidence="8" type="ORF">GN277_14035</name>
</gene>
<comment type="caution">
    <text evidence="8">The sequence shown here is derived from an EMBL/GenBank/DDBJ whole genome shotgun (WGS) entry which is preliminary data.</text>
</comment>
<evidence type="ECO:0000256" key="3">
    <source>
        <dbReference type="ARBA" id="ARBA00022475"/>
    </source>
</evidence>
<dbReference type="PANTHER" id="PTHR43549">
    <property type="entry name" value="MULTIDRUG RESISTANCE PROTEIN YPNP-RELATED"/>
    <property type="match status" value="1"/>
</dbReference>
<feature type="transmembrane region" description="Helical" evidence="7">
    <location>
        <begin position="318"/>
        <end position="336"/>
    </location>
</feature>
<feature type="transmembrane region" description="Helical" evidence="7">
    <location>
        <begin position="47"/>
        <end position="72"/>
    </location>
</feature>
<dbReference type="PIRSF" id="PIRSF006603">
    <property type="entry name" value="DinF"/>
    <property type="match status" value="1"/>
</dbReference>
<evidence type="ECO:0000313" key="9">
    <source>
        <dbReference type="Proteomes" id="UP000460412"/>
    </source>
</evidence>
<feature type="transmembrane region" description="Helical" evidence="7">
    <location>
        <begin position="356"/>
        <end position="374"/>
    </location>
</feature>
<dbReference type="InterPro" id="IPR048279">
    <property type="entry name" value="MdtK-like"/>
</dbReference>
<sequence length="462" mass="50026">MERDMTTGKPAKILLNFTIPIFIGNVFQQFYSMADTVIVGKFVGNTALAAVGACGTLTFLILGFLMGMTAGFTVVTAQHYGAGNKKAMRQSVACASILSLIVSVILTVLSMTLMKNVLHWMNTPADMYDQAYAYIMVICGGIVAQVLYNLLAGILRAIGDSKRPLYFLILAALLNIVLDLVFIIVFHMGAAGAAYATVISQGVSGLLCLCYIVKYVPELHLAREDWRGDWNLMKWQMKIGFPMAFQFSITAIGTIVVQTALNVFGSVAVAGYSAAAKIEQIVTQAYIALGTAMSTYCAQNMGAGKIFRIRQGFRSATWMGGIYAVLTGLVVFFWGKSVTVLFVSENVREITEYVDISLRCTAASFVFLAVVSIYRNGIQGMGFGLLPMTAGIAELAGRSIAALAASQFGSFLGICLASPAAWVLAAGLLLGMYFRIMHQYKRKGMMKEEPEEMVPVLKKGYT</sequence>
<dbReference type="Proteomes" id="UP000460412">
    <property type="component" value="Unassembled WGS sequence"/>
</dbReference>
<feature type="transmembrane region" description="Helical" evidence="7">
    <location>
        <begin position="12"/>
        <end position="31"/>
    </location>
</feature>
<dbReference type="Pfam" id="PF01554">
    <property type="entry name" value="MatE"/>
    <property type="match status" value="2"/>
</dbReference>
<evidence type="ECO:0000256" key="5">
    <source>
        <dbReference type="ARBA" id="ARBA00022989"/>
    </source>
</evidence>
<feature type="transmembrane region" description="Helical" evidence="7">
    <location>
        <begin position="281"/>
        <end position="298"/>
    </location>
</feature>
<evidence type="ECO:0000256" key="2">
    <source>
        <dbReference type="ARBA" id="ARBA00022448"/>
    </source>
</evidence>
<keyword evidence="9" id="KW-1185">Reference proteome</keyword>
<feature type="transmembrane region" description="Helical" evidence="7">
    <location>
        <begin position="381"/>
        <end position="405"/>
    </location>
</feature>
<dbReference type="GO" id="GO:0005886">
    <property type="term" value="C:plasma membrane"/>
    <property type="evidence" value="ECO:0007669"/>
    <property type="project" value="UniProtKB-SubCell"/>
</dbReference>
<feature type="transmembrane region" description="Helical" evidence="7">
    <location>
        <begin position="192"/>
        <end position="213"/>
    </location>
</feature>
<evidence type="ECO:0000313" key="8">
    <source>
        <dbReference type="EMBL" id="MXP76473.1"/>
    </source>
</evidence>
<evidence type="ECO:0000256" key="1">
    <source>
        <dbReference type="ARBA" id="ARBA00004651"/>
    </source>
</evidence>
<dbReference type="EMBL" id="WUQX01000001">
    <property type="protein sequence ID" value="MXP76473.1"/>
    <property type="molecule type" value="Genomic_DNA"/>
</dbReference>
<feature type="transmembrane region" description="Helical" evidence="7">
    <location>
        <begin position="165"/>
        <end position="186"/>
    </location>
</feature>
<protein>
    <submittedName>
        <fullName evidence="8">MATE family efflux transporter</fullName>
    </submittedName>
</protein>
<dbReference type="RefSeq" id="WP_159751606.1">
    <property type="nucleotide sequence ID" value="NZ_CASZNZ010000003.1"/>
</dbReference>
<dbReference type="AlphaFoldDB" id="A0A7X3MHE8"/>
<keyword evidence="3" id="KW-1003">Cell membrane</keyword>
<name>A0A7X3MHE8_9FIRM</name>
<keyword evidence="6 7" id="KW-0472">Membrane</keyword>
<comment type="subcellular location">
    <subcellularLocation>
        <location evidence="1">Cell membrane</location>
        <topology evidence="1">Multi-pass membrane protein</topology>
    </subcellularLocation>
</comment>
<evidence type="ECO:0000256" key="7">
    <source>
        <dbReference type="SAM" id="Phobius"/>
    </source>
</evidence>
<reference evidence="8 9" key="1">
    <citation type="submission" date="2019-12" db="EMBL/GenBank/DDBJ databases">
        <title>Sporaefaciens musculi gen. nov., sp. nov., a novel bacterium isolated from the caecum of an obese mouse.</title>
        <authorList>
            <person name="Rasmussen T.S."/>
            <person name="Streidl T."/>
            <person name="Hitch T.C.A."/>
            <person name="Wortmann E."/>
            <person name="Deptula P."/>
            <person name="Hansen M."/>
            <person name="Nielsen D.S."/>
            <person name="Clavel T."/>
            <person name="Vogensen F.K."/>
        </authorList>
    </citation>
    <scope>NUCLEOTIDE SEQUENCE [LARGE SCALE GENOMIC DNA]</scope>
    <source>
        <strain evidence="8 9">WCA-9-b2</strain>
    </source>
</reference>
<dbReference type="NCBIfam" id="TIGR00797">
    <property type="entry name" value="matE"/>
    <property type="match status" value="1"/>
</dbReference>
<dbReference type="InterPro" id="IPR052031">
    <property type="entry name" value="Membrane_Transporter-Flippase"/>
</dbReference>
<dbReference type="InterPro" id="IPR002528">
    <property type="entry name" value="MATE_fam"/>
</dbReference>
<accession>A0A7X3MHE8</accession>
<evidence type="ECO:0000256" key="4">
    <source>
        <dbReference type="ARBA" id="ARBA00022692"/>
    </source>
</evidence>
<feature type="transmembrane region" description="Helical" evidence="7">
    <location>
        <begin position="239"/>
        <end position="261"/>
    </location>
</feature>
<dbReference type="GO" id="GO:0015297">
    <property type="term" value="F:antiporter activity"/>
    <property type="evidence" value="ECO:0007669"/>
    <property type="project" value="InterPro"/>
</dbReference>
<keyword evidence="2" id="KW-0813">Transport</keyword>
<feature type="transmembrane region" description="Helical" evidence="7">
    <location>
        <begin position="411"/>
        <end position="436"/>
    </location>
</feature>
<feature type="transmembrane region" description="Helical" evidence="7">
    <location>
        <begin position="92"/>
        <end position="111"/>
    </location>
</feature>
<dbReference type="CDD" id="cd13138">
    <property type="entry name" value="MATE_yoeA_like"/>
    <property type="match status" value="1"/>
</dbReference>
<evidence type="ECO:0000256" key="6">
    <source>
        <dbReference type="ARBA" id="ARBA00023136"/>
    </source>
</evidence>
<dbReference type="PANTHER" id="PTHR43549:SF3">
    <property type="entry name" value="MULTIDRUG RESISTANCE PROTEIN YPNP-RELATED"/>
    <property type="match status" value="1"/>
</dbReference>
<organism evidence="8 9">
    <name type="scientific">Sporofaciens musculi</name>
    <dbReference type="NCBI Taxonomy" id="2681861"/>
    <lineage>
        <taxon>Bacteria</taxon>
        <taxon>Bacillati</taxon>
        <taxon>Bacillota</taxon>
        <taxon>Clostridia</taxon>
        <taxon>Lachnospirales</taxon>
        <taxon>Lachnospiraceae</taxon>
        <taxon>Sporofaciens</taxon>
    </lineage>
</organism>
<keyword evidence="5 7" id="KW-1133">Transmembrane helix</keyword>
<proteinExistence type="predicted"/>
<feature type="transmembrane region" description="Helical" evidence="7">
    <location>
        <begin position="131"/>
        <end position="153"/>
    </location>
</feature>
<keyword evidence="4 7" id="KW-0812">Transmembrane</keyword>